<dbReference type="GO" id="GO:0004055">
    <property type="term" value="F:argininosuccinate synthase activity"/>
    <property type="evidence" value="ECO:0007669"/>
    <property type="project" value="UniProtKB-EC"/>
</dbReference>
<dbReference type="InterPro" id="IPR024074">
    <property type="entry name" value="AS_cat/multimer_dom_body"/>
</dbReference>
<accession>A0A381VB12</accession>
<dbReference type="SUPFAM" id="SSF69864">
    <property type="entry name" value="Argininosuccinate synthetase, C-terminal domain"/>
    <property type="match status" value="1"/>
</dbReference>
<dbReference type="NCBIfam" id="TIGR00032">
    <property type="entry name" value="argG"/>
    <property type="match status" value="1"/>
</dbReference>
<gene>
    <name evidence="12" type="ORF">METZ01_LOCUS89812</name>
</gene>
<dbReference type="EC" id="6.3.4.5" evidence="3"/>
<evidence type="ECO:0000256" key="8">
    <source>
        <dbReference type="ARBA" id="ARBA00022741"/>
    </source>
</evidence>
<evidence type="ECO:0000256" key="2">
    <source>
        <dbReference type="ARBA" id="ARBA00011881"/>
    </source>
</evidence>
<sequence>MNNQKKVVLAYSGGLDTSVILKWLINKGFEVVCFIGNVGQKEDFEAVEQKAYKTGAVNVQTVDLRRKFVTDFIFLALRGNALYEGRYLLGTSLARPVLAKQQIEIAAETGATSVSHGSTGKGNDQVRFELTYYALNPDIHVISPWKDPEFLDQFKGRQDLLDYAEEWEIPVTASKKRSYSEDENLMHISHEAGLLEDPTLRPDKSVFSRITALEETPNTETVVEISFTNGFPVKVVNRSDGSEKSDPLELFIYLNELGSQHGIGRLDMVENRFIGIKSRGVYETPAGTILWAAHRDLEGIAMDKEVMHLRDMLIPKFSELIYNGLWFSPEMDFIMSAFKKSQEAIDGNVTLSLFKGNVTTIGRESPTSLYDQEFSSMEVEGGFDALDSRGFINIHAIRLKAHNRVMKKRKPFEWRKEMNDGKTVAEKE</sequence>
<comment type="pathway">
    <text evidence="1">Amino-acid biosynthesis; L-arginine biosynthesis; L-arginine from L-ornithine and carbamoyl phosphate: step 2/3.</text>
</comment>
<evidence type="ECO:0000313" key="12">
    <source>
        <dbReference type="EMBL" id="SVA36958.1"/>
    </source>
</evidence>
<keyword evidence="6" id="KW-0436">Ligase</keyword>
<dbReference type="PROSITE" id="PS00564">
    <property type="entry name" value="ARGININOSUCCIN_SYN_1"/>
    <property type="match status" value="1"/>
</dbReference>
<evidence type="ECO:0000256" key="7">
    <source>
        <dbReference type="ARBA" id="ARBA00022605"/>
    </source>
</evidence>
<dbReference type="EMBL" id="UINC01008201">
    <property type="protein sequence ID" value="SVA36958.1"/>
    <property type="molecule type" value="Genomic_DNA"/>
</dbReference>
<evidence type="ECO:0000259" key="10">
    <source>
        <dbReference type="Pfam" id="PF00764"/>
    </source>
</evidence>
<evidence type="ECO:0000256" key="5">
    <source>
        <dbReference type="ARBA" id="ARBA00022571"/>
    </source>
</evidence>
<dbReference type="NCBIfam" id="NF001770">
    <property type="entry name" value="PRK00509.1"/>
    <property type="match status" value="1"/>
</dbReference>
<feature type="domain" description="Arginosuccinate synthase C-terminal" evidence="11">
    <location>
        <begin position="179"/>
        <end position="400"/>
    </location>
</feature>
<dbReference type="PANTHER" id="PTHR11587:SF2">
    <property type="entry name" value="ARGININOSUCCINATE SYNTHASE"/>
    <property type="match status" value="1"/>
</dbReference>
<organism evidence="12">
    <name type="scientific">marine metagenome</name>
    <dbReference type="NCBI Taxonomy" id="408172"/>
    <lineage>
        <taxon>unclassified sequences</taxon>
        <taxon>metagenomes</taxon>
        <taxon>ecological metagenomes</taxon>
    </lineage>
</organism>
<keyword evidence="9" id="KW-0067">ATP-binding</keyword>
<dbReference type="InterPro" id="IPR048267">
    <property type="entry name" value="Arginosuc_syn_N"/>
</dbReference>
<dbReference type="CDD" id="cd01999">
    <property type="entry name" value="ASS"/>
    <property type="match status" value="1"/>
</dbReference>
<dbReference type="Gene3D" id="3.40.50.620">
    <property type="entry name" value="HUPs"/>
    <property type="match status" value="1"/>
</dbReference>
<evidence type="ECO:0000256" key="4">
    <source>
        <dbReference type="ARBA" id="ARBA00014810"/>
    </source>
</evidence>
<dbReference type="Pfam" id="PF00764">
    <property type="entry name" value="Arginosuc_synth"/>
    <property type="match status" value="1"/>
</dbReference>
<protein>
    <recommendedName>
        <fullName evidence="4">Argininosuccinate synthase</fullName>
        <ecNumber evidence="3">6.3.4.5</ecNumber>
    </recommendedName>
</protein>
<dbReference type="FunFam" id="3.90.1260.10:FF:000003">
    <property type="entry name" value="Argininosuccinate synthase"/>
    <property type="match status" value="1"/>
</dbReference>
<dbReference type="Pfam" id="PF20979">
    <property type="entry name" value="Arginosuc_syn_C"/>
    <property type="match status" value="1"/>
</dbReference>
<evidence type="ECO:0000256" key="3">
    <source>
        <dbReference type="ARBA" id="ARBA00012286"/>
    </source>
</evidence>
<evidence type="ECO:0000259" key="11">
    <source>
        <dbReference type="Pfam" id="PF20979"/>
    </source>
</evidence>
<name>A0A381VB12_9ZZZZ</name>
<dbReference type="PANTHER" id="PTHR11587">
    <property type="entry name" value="ARGININOSUCCINATE SYNTHASE"/>
    <property type="match status" value="1"/>
</dbReference>
<dbReference type="InterPro" id="IPR001518">
    <property type="entry name" value="Arginosuc_synth"/>
</dbReference>
<dbReference type="GO" id="GO:0006526">
    <property type="term" value="P:L-arginine biosynthetic process"/>
    <property type="evidence" value="ECO:0007669"/>
    <property type="project" value="UniProtKB-UniPathway"/>
</dbReference>
<dbReference type="PROSITE" id="PS00565">
    <property type="entry name" value="ARGININOSUCCIN_SYN_2"/>
    <property type="match status" value="1"/>
</dbReference>
<dbReference type="GO" id="GO:0005737">
    <property type="term" value="C:cytoplasm"/>
    <property type="evidence" value="ECO:0007669"/>
    <property type="project" value="TreeGrafter"/>
</dbReference>
<proteinExistence type="inferred from homology"/>
<dbReference type="InterPro" id="IPR018223">
    <property type="entry name" value="Arginosuc_synth_CS"/>
</dbReference>
<dbReference type="AlphaFoldDB" id="A0A381VB12"/>
<keyword evidence="8" id="KW-0547">Nucleotide-binding</keyword>
<dbReference type="GO" id="GO:0000050">
    <property type="term" value="P:urea cycle"/>
    <property type="evidence" value="ECO:0007669"/>
    <property type="project" value="TreeGrafter"/>
</dbReference>
<feature type="domain" description="Arginosuccinate synthase-like N-terminal" evidence="10">
    <location>
        <begin position="6"/>
        <end position="170"/>
    </location>
</feature>
<dbReference type="FunFam" id="3.40.50.620:FF:000019">
    <property type="entry name" value="Argininosuccinate synthase"/>
    <property type="match status" value="1"/>
</dbReference>
<dbReference type="HAMAP" id="MF_00005">
    <property type="entry name" value="Arg_succ_synth_type1"/>
    <property type="match status" value="1"/>
</dbReference>
<dbReference type="Gene3D" id="3.90.1260.10">
    <property type="entry name" value="Argininosuccinate synthetase, chain A, domain 2"/>
    <property type="match status" value="1"/>
</dbReference>
<dbReference type="InterPro" id="IPR014729">
    <property type="entry name" value="Rossmann-like_a/b/a_fold"/>
</dbReference>
<dbReference type="GO" id="GO:0005524">
    <property type="term" value="F:ATP binding"/>
    <property type="evidence" value="ECO:0007669"/>
    <property type="project" value="UniProtKB-KW"/>
</dbReference>
<dbReference type="InterPro" id="IPR048268">
    <property type="entry name" value="Arginosuc_syn_C"/>
</dbReference>
<dbReference type="InterPro" id="IPR023434">
    <property type="entry name" value="Arginosuc_synth_type_1_subfam"/>
</dbReference>
<dbReference type="GO" id="GO:0000053">
    <property type="term" value="P:argininosuccinate metabolic process"/>
    <property type="evidence" value="ECO:0007669"/>
    <property type="project" value="TreeGrafter"/>
</dbReference>
<comment type="subunit">
    <text evidence="2">Homotetramer.</text>
</comment>
<dbReference type="UniPathway" id="UPA00068">
    <property type="reaction ID" value="UER00113"/>
</dbReference>
<keyword evidence="7" id="KW-0028">Amino-acid biosynthesis</keyword>
<evidence type="ECO:0000256" key="9">
    <source>
        <dbReference type="ARBA" id="ARBA00022840"/>
    </source>
</evidence>
<keyword evidence="5" id="KW-0055">Arginine biosynthesis</keyword>
<evidence type="ECO:0000256" key="1">
    <source>
        <dbReference type="ARBA" id="ARBA00004967"/>
    </source>
</evidence>
<dbReference type="SUPFAM" id="SSF52402">
    <property type="entry name" value="Adenine nucleotide alpha hydrolases-like"/>
    <property type="match status" value="1"/>
</dbReference>
<reference evidence="12" key="1">
    <citation type="submission" date="2018-05" db="EMBL/GenBank/DDBJ databases">
        <authorList>
            <person name="Lanie J.A."/>
            <person name="Ng W.-L."/>
            <person name="Kazmierczak K.M."/>
            <person name="Andrzejewski T.M."/>
            <person name="Davidsen T.M."/>
            <person name="Wayne K.J."/>
            <person name="Tettelin H."/>
            <person name="Glass J.I."/>
            <person name="Rusch D."/>
            <person name="Podicherti R."/>
            <person name="Tsui H.-C.T."/>
            <person name="Winkler M.E."/>
        </authorList>
    </citation>
    <scope>NUCLEOTIDE SEQUENCE</scope>
</reference>
<evidence type="ECO:0000256" key="6">
    <source>
        <dbReference type="ARBA" id="ARBA00022598"/>
    </source>
</evidence>